<dbReference type="Proteomes" id="UP001279734">
    <property type="component" value="Unassembled WGS sequence"/>
</dbReference>
<reference evidence="1" key="1">
    <citation type="submission" date="2023-05" db="EMBL/GenBank/DDBJ databases">
        <title>Nepenthes gracilis genome sequencing.</title>
        <authorList>
            <person name="Fukushima K."/>
        </authorList>
    </citation>
    <scope>NUCLEOTIDE SEQUENCE</scope>
    <source>
        <strain evidence="1">SING2019-196</strain>
    </source>
</reference>
<dbReference type="AlphaFoldDB" id="A0AAD3XIP7"/>
<proteinExistence type="predicted"/>
<sequence length="372" mass="40136">MLVSPLRRKICLNVVLCLRHVQKVCITRLSALISAEVLEQAPPSCPPPPPIVSLSVVDVGCVVSSQICKHPNVASGEPLIGRSDPGSVPGVALLDCEDNLVDEAGLSSNVDHLDELDPVPLFSLLEGGNLEINQGTVGGIPEFFANVLKCGTGFSPAESTQPPPFVSPGLSILETPCVDPKSNNFEQHQSIFPNSDNKLKDLSPLAHRVAARINTLHRAIDKAAHKDEALLGLASCLAAYLSPRTLDSSLKPTARDLLLLNGIADWSLSSAQVLFLAQGLVGLSGRVCDECFAWDQRGYFARGLPMVFTEVFFVAAVRELLILVRSPMLCCLCCGEVFLGLDIYSEPRGFGTFWSEIVNLAEIHMYRSLVLR</sequence>
<name>A0AAD3XIP7_NEPGR</name>
<accession>A0AAD3XIP7</accession>
<gene>
    <name evidence="1" type="ORF">Nepgr_007897</name>
</gene>
<comment type="caution">
    <text evidence="1">The sequence shown here is derived from an EMBL/GenBank/DDBJ whole genome shotgun (WGS) entry which is preliminary data.</text>
</comment>
<evidence type="ECO:0000313" key="1">
    <source>
        <dbReference type="EMBL" id="GMH06057.1"/>
    </source>
</evidence>
<dbReference type="EMBL" id="BSYO01000006">
    <property type="protein sequence ID" value="GMH06057.1"/>
    <property type="molecule type" value="Genomic_DNA"/>
</dbReference>
<evidence type="ECO:0000313" key="2">
    <source>
        <dbReference type="Proteomes" id="UP001279734"/>
    </source>
</evidence>
<organism evidence="1 2">
    <name type="scientific">Nepenthes gracilis</name>
    <name type="common">Slender pitcher plant</name>
    <dbReference type="NCBI Taxonomy" id="150966"/>
    <lineage>
        <taxon>Eukaryota</taxon>
        <taxon>Viridiplantae</taxon>
        <taxon>Streptophyta</taxon>
        <taxon>Embryophyta</taxon>
        <taxon>Tracheophyta</taxon>
        <taxon>Spermatophyta</taxon>
        <taxon>Magnoliopsida</taxon>
        <taxon>eudicotyledons</taxon>
        <taxon>Gunneridae</taxon>
        <taxon>Pentapetalae</taxon>
        <taxon>Caryophyllales</taxon>
        <taxon>Nepenthaceae</taxon>
        <taxon>Nepenthes</taxon>
    </lineage>
</organism>
<keyword evidence="2" id="KW-1185">Reference proteome</keyword>
<protein>
    <submittedName>
        <fullName evidence="1">Uncharacterized protein</fullName>
    </submittedName>
</protein>